<accession>A0A0W0VZL7</accession>
<dbReference type="GO" id="GO:0046872">
    <property type="term" value="F:metal ion binding"/>
    <property type="evidence" value="ECO:0007669"/>
    <property type="project" value="UniProtKB-KW"/>
</dbReference>
<dbReference type="InterPro" id="IPR023984">
    <property type="entry name" value="rSAM_ocin_1"/>
</dbReference>
<evidence type="ECO:0000313" key="7">
    <source>
        <dbReference type="EMBL" id="KTD25410.1"/>
    </source>
</evidence>
<dbReference type="EMBL" id="LNYI01000004">
    <property type="protein sequence ID" value="KTD25410.1"/>
    <property type="molecule type" value="Genomic_DNA"/>
</dbReference>
<dbReference type="InterPro" id="IPR058240">
    <property type="entry name" value="rSAM_sf"/>
</dbReference>
<dbReference type="Gene3D" id="3.20.20.70">
    <property type="entry name" value="Aldolase class I"/>
    <property type="match status" value="1"/>
</dbReference>
<keyword evidence="8" id="KW-1185">Reference proteome</keyword>
<dbReference type="PANTHER" id="PTHR43409:SF7">
    <property type="entry name" value="BLL1977 PROTEIN"/>
    <property type="match status" value="1"/>
</dbReference>
<reference evidence="7 8" key="1">
    <citation type="submission" date="2015-11" db="EMBL/GenBank/DDBJ databases">
        <title>Genomic analysis of 38 Legionella species identifies large and diverse effector repertoires.</title>
        <authorList>
            <person name="Burstein D."/>
            <person name="Amaro F."/>
            <person name="Zusman T."/>
            <person name="Lifshitz Z."/>
            <person name="Cohen O."/>
            <person name="Gilbert J.A."/>
            <person name="Pupko T."/>
            <person name="Shuman H.A."/>
            <person name="Segal G."/>
        </authorList>
    </citation>
    <scope>NUCLEOTIDE SEQUENCE [LARGE SCALE GENOMIC DNA]</scope>
    <source>
        <strain evidence="7 8">ATCC 49751</strain>
    </source>
</reference>
<feature type="domain" description="Radical SAM core" evidence="6">
    <location>
        <begin position="263"/>
        <end position="494"/>
    </location>
</feature>
<evidence type="ECO:0000256" key="5">
    <source>
        <dbReference type="ARBA" id="ARBA00023014"/>
    </source>
</evidence>
<sequence>MKRFKSVRPFVLVVPPFYSVARPNLAVSLLKSVLIKAGIPCIIEYSNFRFAQFMGIQDFLTIADTLFPELLIGDWIFAEAAFGSIVDKDVEGYANIIRALIQKEGGTPPKNLENWLKVTRNKANEFVKAESQRLATLRPLAFGFTIAVQQTVSAIALASKIKRIIPVPTIAGGPNCEGVMGKQLWEICDAFDYVCLGEGEAVIQVAAMQIKGNELAPIPGCLTPYEKNNKSSNRVIKAPYTCLNDLPAPDFGDYFQAINQFPYRIEPALVMESSRGCWWGVKSQCTFCGLSKETIAWREKDAEKTLAEIEEVVNTYGNYPILMADLIFPYTYYSTFLPKVKKDNQPRLFYEIKANISQEKMLQLYEAGVRWLLPGIESLSSPALLLMKKGTKAAQNVAILKWAIDYGLSVSWNFIMGFPGEKDEWYHDIISKIASLHHLQPPMSVGDIHLDRYSPLFSNPQLGARKIGPTKAYQKVYPWPKQVLNNIACYFDMEPIENGCQALTKKLLKNEFNNWRNAWSSGQRPFLEGTYNNDKSRLFIKDTRAIALQNHYELSSEATTLIKSAEKPISLNSFMKRINNPERSKAFMELKENKLLFIEDNHLISLITFPNPNCKAEFVFGLPTGFVDTYIPSETELPIIQK</sequence>
<evidence type="ECO:0000259" key="6">
    <source>
        <dbReference type="PROSITE" id="PS51918"/>
    </source>
</evidence>
<protein>
    <submittedName>
        <fullName evidence="7">Radical SAM superfamily protein</fullName>
    </submittedName>
</protein>
<dbReference type="eggNOG" id="COG1032">
    <property type="taxonomic scope" value="Bacteria"/>
</dbReference>
<dbReference type="InterPro" id="IPR007197">
    <property type="entry name" value="rSAM"/>
</dbReference>
<dbReference type="GO" id="GO:0003824">
    <property type="term" value="F:catalytic activity"/>
    <property type="evidence" value="ECO:0007669"/>
    <property type="project" value="InterPro"/>
</dbReference>
<dbReference type="PANTHER" id="PTHR43409">
    <property type="entry name" value="ANAEROBIC MAGNESIUM-PROTOPORPHYRIN IX MONOMETHYL ESTER CYCLASE-RELATED"/>
    <property type="match status" value="1"/>
</dbReference>
<evidence type="ECO:0000313" key="8">
    <source>
        <dbReference type="Proteomes" id="UP000054869"/>
    </source>
</evidence>
<dbReference type="SFLD" id="SFLDF00324">
    <property type="entry name" value="bacteriocin_maturation"/>
    <property type="match status" value="1"/>
</dbReference>
<dbReference type="Pfam" id="PF04055">
    <property type="entry name" value="Radical_SAM"/>
    <property type="match status" value="1"/>
</dbReference>
<dbReference type="SFLD" id="SFLDG01082">
    <property type="entry name" value="B12-binding_domain_containing"/>
    <property type="match status" value="1"/>
</dbReference>
<keyword evidence="2" id="KW-0949">S-adenosyl-L-methionine</keyword>
<keyword evidence="4" id="KW-0408">Iron</keyword>
<dbReference type="NCBIfam" id="TIGR03975">
    <property type="entry name" value="rSAM_ocin_1"/>
    <property type="match status" value="1"/>
</dbReference>
<comment type="cofactor">
    <cofactor evidence="1">
        <name>[4Fe-4S] cluster</name>
        <dbReference type="ChEBI" id="CHEBI:49883"/>
    </cofactor>
</comment>
<gene>
    <name evidence="7" type="ORF">Llan_0156</name>
</gene>
<organism evidence="7 8">
    <name type="scientific">Legionella lansingensis</name>
    <dbReference type="NCBI Taxonomy" id="45067"/>
    <lineage>
        <taxon>Bacteria</taxon>
        <taxon>Pseudomonadati</taxon>
        <taxon>Pseudomonadota</taxon>
        <taxon>Gammaproteobacteria</taxon>
        <taxon>Legionellales</taxon>
        <taxon>Legionellaceae</taxon>
        <taxon>Legionella</taxon>
    </lineage>
</organism>
<evidence type="ECO:0000256" key="2">
    <source>
        <dbReference type="ARBA" id="ARBA00022691"/>
    </source>
</evidence>
<dbReference type="SMART" id="SM00729">
    <property type="entry name" value="Elp3"/>
    <property type="match status" value="1"/>
</dbReference>
<keyword evidence="5" id="KW-0411">Iron-sulfur</keyword>
<comment type="caution">
    <text evidence="7">The sequence shown here is derived from an EMBL/GenBank/DDBJ whole genome shotgun (WGS) entry which is preliminary data.</text>
</comment>
<dbReference type="SFLD" id="SFLDS00029">
    <property type="entry name" value="Radical_SAM"/>
    <property type="match status" value="1"/>
</dbReference>
<dbReference type="Gene3D" id="3.40.50.280">
    <property type="entry name" value="Cobalamin-binding domain"/>
    <property type="match status" value="1"/>
</dbReference>
<dbReference type="PROSITE" id="PS51918">
    <property type="entry name" value="RADICAL_SAM"/>
    <property type="match status" value="1"/>
</dbReference>
<dbReference type="PATRIC" id="fig|45067.4.peg.161"/>
<evidence type="ECO:0000256" key="4">
    <source>
        <dbReference type="ARBA" id="ARBA00023004"/>
    </source>
</evidence>
<dbReference type="InterPro" id="IPR006638">
    <property type="entry name" value="Elp3/MiaA/NifB-like_rSAM"/>
</dbReference>
<proteinExistence type="predicted"/>
<dbReference type="InterPro" id="IPR051198">
    <property type="entry name" value="BchE-like"/>
</dbReference>
<dbReference type="RefSeq" id="WP_028374358.1">
    <property type="nucleotide sequence ID" value="NZ_CAAAJD010000007.1"/>
</dbReference>
<name>A0A0W0VZL7_9GAMM</name>
<dbReference type="InterPro" id="IPR013785">
    <property type="entry name" value="Aldolase_TIM"/>
</dbReference>
<dbReference type="AlphaFoldDB" id="A0A0W0VZL7"/>
<dbReference type="GO" id="GO:0051536">
    <property type="term" value="F:iron-sulfur cluster binding"/>
    <property type="evidence" value="ECO:0007669"/>
    <property type="project" value="UniProtKB-KW"/>
</dbReference>
<dbReference type="Proteomes" id="UP000054869">
    <property type="component" value="Unassembled WGS sequence"/>
</dbReference>
<dbReference type="OrthoDB" id="9801424at2"/>
<evidence type="ECO:0000256" key="3">
    <source>
        <dbReference type="ARBA" id="ARBA00022723"/>
    </source>
</evidence>
<dbReference type="STRING" id="45067.Llan_0156"/>
<evidence type="ECO:0000256" key="1">
    <source>
        <dbReference type="ARBA" id="ARBA00001966"/>
    </source>
</evidence>
<dbReference type="GO" id="GO:0005829">
    <property type="term" value="C:cytosol"/>
    <property type="evidence" value="ECO:0007669"/>
    <property type="project" value="TreeGrafter"/>
</dbReference>
<keyword evidence="3" id="KW-0479">Metal-binding</keyword>
<dbReference type="SUPFAM" id="SSF102114">
    <property type="entry name" value="Radical SAM enzymes"/>
    <property type="match status" value="1"/>
</dbReference>